<dbReference type="PANTHER" id="PTHR31589:SF165">
    <property type="entry name" value="NEPROSIN DOMAIN-CONTAINING PROTEIN"/>
    <property type="match status" value="1"/>
</dbReference>
<keyword evidence="2" id="KW-1185">Reference proteome</keyword>
<dbReference type="InterPro" id="IPR025521">
    <property type="entry name" value="Neprosin_propep"/>
</dbReference>
<evidence type="ECO:0000313" key="2">
    <source>
        <dbReference type="Proteomes" id="UP000694930"/>
    </source>
</evidence>
<evidence type="ECO:0000313" key="3">
    <source>
        <dbReference type="RefSeq" id="XP_015084420.2"/>
    </source>
</evidence>
<reference evidence="2" key="1">
    <citation type="journal article" date="2014" name="Nat. Genet.">
        <title>The genome of the stress-tolerant wild tomato species Solanum pennellii.</title>
        <authorList>
            <person name="Bolger A."/>
            <person name="Scossa F."/>
            <person name="Bolger M.E."/>
            <person name="Lanz C."/>
            <person name="Maumus F."/>
            <person name="Tohge T."/>
            <person name="Quesneville H."/>
            <person name="Alseekh S."/>
            <person name="Sorensen I."/>
            <person name="Lichtenstein G."/>
            <person name="Fich E.A."/>
            <person name="Conte M."/>
            <person name="Keller H."/>
            <person name="Schneeberger K."/>
            <person name="Schwacke R."/>
            <person name="Ofner I."/>
            <person name="Vrebalov J."/>
            <person name="Xu Y."/>
            <person name="Osorio S."/>
            <person name="Aflitos S.A."/>
            <person name="Schijlen E."/>
            <person name="Jimenez-Gomez J.M."/>
            <person name="Ryngajllo M."/>
            <person name="Kimura S."/>
            <person name="Kumar R."/>
            <person name="Koenig D."/>
            <person name="Headland L.R."/>
            <person name="Maloof J.N."/>
            <person name="Sinha N."/>
            <person name="van Ham R.C."/>
            <person name="Lankhorst R.K."/>
            <person name="Mao L."/>
            <person name="Vogel A."/>
            <person name="Arsova B."/>
            <person name="Panstruga R."/>
            <person name="Fei Z."/>
            <person name="Rose J.K."/>
            <person name="Zamir D."/>
            <person name="Carrari F."/>
            <person name="Giovannoni J.J."/>
            <person name="Weigel D."/>
            <person name="Usadel B."/>
            <person name="Fernie A.R."/>
        </authorList>
    </citation>
    <scope>NUCLEOTIDE SEQUENCE [LARGE SCALE GENOMIC DNA]</scope>
    <source>
        <strain evidence="2">cv. LA0716</strain>
    </source>
</reference>
<gene>
    <name evidence="3" type="primary">LOC107027888</name>
</gene>
<accession>A0ABM1HEI7</accession>
<dbReference type="InterPro" id="IPR053168">
    <property type="entry name" value="Glutamic_endopeptidase"/>
</dbReference>
<organism evidence="2 3">
    <name type="scientific">Solanum pennellii</name>
    <name type="common">Tomato</name>
    <name type="synonym">Lycopersicon pennellii</name>
    <dbReference type="NCBI Taxonomy" id="28526"/>
    <lineage>
        <taxon>Eukaryota</taxon>
        <taxon>Viridiplantae</taxon>
        <taxon>Streptophyta</taxon>
        <taxon>Embryophyta</taxon>
        <taxon>Tracheophyta</taxon>
        <taxon>Spermatophyta</taxon>
        <taxon>Magnoliopsida</taxon>
        <taxon>eudicotyledons</taxon>
        <taxon>Gunneridae</taxon>
        <taxon>Pentapetalae</taxon>
        <taxon>asterids</taxon>
        <taxon>lamiids</taxon>
        <taxon>Solanales</taxon>
        <taxon>Solanaceae</taxon>
        <taxon>Solanoideae</taxon>
        <taxon>Solaneae</taxon>
        <taxon>Solanum</taxon>
        <taxon>Solanum subgen. Lycopersicon</taxon>
    </lineage>
</organism>
<dbReference type="Gene3D" id="3.90.1320.10">
    <property type="entry name" value="Outer-capsid protein sigma 3, large lobe"/>
    <property type="match status" value="1"/>
</dbReference>
<dbReference type="Pfam" id="PF03080">
    <property type="entry name" value="Neprosin"/>
    <property type="match status" value="1"/>
</dbReference>
<feature type="domain" description="Neprosin PEP catalytic" evidence="1">
    <location>
        <begin position="164"/>
        <end position="413"/>
    </location>
</feature>
<dbReference type="InterPro" id="IPR004314">
    <property type="entry name" value="Neprosin"/>
</dbReference>
<protein>
    <submittedName>
        <fullName evidence="3">Uncharacterized protein LOC107027888</fullName>
    </submittedName>
</protein>
<dbReference type="Proteomes" id="UP000694930">
    <property type="component" value="Chromosome 8"/>
</dbReference>
<name>A0ABM1HEI7_SOLPN</name>
<evidence type="ECO:0000259" key="1">
    <source>
        <dbReference type="PROSITE" id="PS52045"/>
    </source>
</evidence>
<dbReference type="RefSeq" id="XP_015084420.2">
    <property type="nucleotide sequence ID" value="XM_015228934.2"/>
</dbReference>
<dbReference type="Pfam" id="PF14365">
    <property type="entry name" value="Neprosin_AP"/>
    <property type="match status" value="1"/>
</dbReference>
<proteinExistence type="predicted"/>
<reference evidence="3" key="2">
    <citation type="submission" date="2025-08" db="UniProtKB">
        <authorList>
            <consortium name="RefSeq"/>
        </authorList>
    </citation>
    <scope>IDENTIFICATION</scope>
</reference>
<dbReference type="PROSITE" id="PS52045">
    <property type="entry name" value="NEPROSIN_PEP_CD"/>
    <property type="match status" value="1"/>
</dbReference>
<sequence>MGLFYSELRMNKKIVRQILLVLCLFLSYNGVQGRKKLSKSEDMELEKQLKLLNKPPIKTVKTKFGESYDCVDFYKQHAFDHPLLKNHNFHPQMKPTFAEIKQNSYGSTTNKLPTIWSKDGGCPSGTVPIKRITKDDLIRQRNMPPAEPANEFSNNDIEQKGSYSYQFNGYKRAIAIPQYDPNVTKFSGAGMATSLYNPHVEGQQHSGCRIKIQHGSDILQVGWRVDPTLYGDNNTRLYLHYQTGKTRCFNTLCPGFVSVHTDIPLDMSFEDNLSQRGGSPKEINLYIYRDTGNGNWWLLLGPDYTQVGFWPHNILNELKGFATNVEWGGVTYNPPGLPEPPMGSSFFPIGNSSLDAYCRSITVANEVGDSVGIYNVVVLTENKFAYDIQFKGLTEGSNTITYVFYGGPGISNS</sequence>
<dbReference type="GeneID" id="107027888"/>
<dbReference type="PANTHER" id="PTHR31589">
    <property type="entry name" value="PROTEIN, PUTATIVE (DUF239)-RELATED-RELATED"/>
    <property type="match status" value="1"/>
</dbReference>